<evidence type="ECO:0000313" key="22">
    <source>
        <dbReference type="Ensembl" id="ENSMODP00000017750.4"/>
    </source>
</evidence>
<dbReference type="InterPro" id="IPR055454">
    <property type="entry name" value="CNOT1-like_NOT1_connector"/>
</dbReference>
<dbReference type="InterPro" id="IPR040398">
    <property type="entry name" value="Not1"/>
</dbReference>
<evidence type="ECO:0000256" key="3">
    <source>
        <dbReference type="ARBA" id="ARBA00022490"/>
    </source>
</evidence>
<dbReference type="GO" id="GO:0005829">
    <property type="term" value="C:cytosol"/>
    <property type="evidence" value="ECO:0007669"/>
    <property type="project" value="Ensembl"/>
</dbReference>
<comment type="subcellular location">
    <subcellularLocation>
        <location evidence="2">Cytoplasm</location>
    </subcellularLocation>
    <subcellularLocation>
        <location evidence="1">Nucleus</location>
    </subcellularLocation>
</comment>
<reference evidence="22 23" key="1">
    <citation type="journal article" date="2007" name="Nature">
        <title>Genome of the marsupial Monodelphis domestica reveals innovation in non-coding sequences.</title>
        <authorList>
            <person name="Mikkelsen T.S."/>
            <person name="Wakefield M.J."/>
            <person name="Aken B."/>
            <person name="Amemiya C.T."/>
            <person name="Chang J.L."/>
            <person name="Duke S."/>
            <person name="Garber M."/>
            <person name="Gentles A.J."/>
            <person name="Goodstadt L."/>
            <person name="Heger A."/>
            <person name="Jurka J."/>
            <person name="Kamal M."/>
            <person name="Mauceli E."/>
            <person name="Searle S.M."/>
            <person name="Sharpe T."/>
            <person name="Baker M.L."/>
            <person name="Batzer M.A."/>
            <person name="Benos P.V."/>
            <person name="Belov K."/>
            <person name="Clamp M."/>
            <person name="Cook A."/>
            <person name="Cuff J."/>
            <person name="Das R."/>
            <person name="Davidow L."/>
            <person name="Deakin J.E."/>
            <person name="Fazzari M.J."/>
            <person name="Glass J.L."/>
            <person name="Grabherr M."/>
            <person name="Greally J.M."/>
            <person name="Gu W."/>
            <person name="Hore T.A."/>
            <person name="Huttley G.A."/>
            <person name="Kleber M."/>
            <person name="Jirtle R.L."/>
            <person name="Koina E."/>
            <person name="Lee J.T."/>
            <person name="Mahony S."/>
            <person name="Marra M.A."/>
            <person name="Miller R.D."/>
            <person name="Nicholls R.D."/>
            <person name="Oda M."/>
            <person name="Papenfuss A.T."/>
            <person name="Parra Z.E."/>
            <person name="Pollock D.D."/>
            <person name="Ray D.A."/>
            <person name="Schein J.E."/>
            <person name="Speed T.P."/>
            <person name="Thompson K."/>
            <person name="VandeBerg J.L."/>
            <person name="Wade C.M."/>
            <person name="Walker J.A."/>
            <person name="Waters P.D."/>
            <person name="Webber C."/>
            <person name="Weidman J.R."/>
            <person name="Xie X."/>
            <person name="Zody M.C."/>
            <person name="Baldwin J."/>
            <person name="Abdouelleil A."/>
            <person name="Abdulkadir J."/>
            <person name="Abebe A."/>
            <person name="Abera B."/>
            <person name="Abreu J."/>
            <person name="Acer S.C."/>
            <person name="Aftuck L."/>
            <person name="Alexander A."/>
            <person name="An P."/>
            <person name="Anderson E."/>
            <person name="Anderson S."/>
            <person name="Arachi H."/>
            <person name="Azer M."/>
            <person name="Bachantsang P."/>
            <person name="Barry A."/>
            <person name="Bayul T."/>
            <person name="Berlin A."/>
            <person name="Bessette D."/>
            <person name="Bloom T."/>
            <person name="Bloom T."/>
            <person name="Boguslavskiy L."/>
            <person name="Bonnet C."/>
            <person name="Boukhgalter B."/>
            <person name="Bourzgui I."/>
            <person name="Brown A."/>
            <person name="Cahill P."/>
            <person name="Channer S."/>
            <person name="Cheshatsang Y."/>
            <person name="Chuda L."/>
            <person name="Citroen M."/>
            <person name="Collymore A."/>
            <person name="Cooke P."/>
            <person name="Costello M."/>
            <person name="D'Aco K."/>
            <person name="Daza R."/>
            <person name="De Haan G."/>
            <person name="DeGray S."/>
            <person name="DeMaso C."/>
            <person name="Dhargay N."/>
            <person name="Dooley K."/>
            <person name="Dooley E."/>
            <person name="Doricent M."/>
            <person name="Dorje P."/>
            <person name="Dorjee K."/>
            <person name="Dupes A."/>
            <person name="Elong R."/>
            <person name="Falk J."/>
            <person name="Farina A."/>
            <person name="Faro S."/>
            <person name="Ferguson D."/>
            <person name="Fisher S."/>
            <person name="Foley C.D."/>
            <person name="Franke A."/>
            <person name="Friedrich D."/>
            <person name="Gadbois L."/>
            <person name="Gearin G."/>
            <person name="Gearin C.R."/>
            <person name="Giannoukos G."/>
            <person name="Goode T."/>
            <person name="Graham J."/>
            <person name="Grandbois E."/>
            <person name="Grewal S."/>
            <person name="Gyaltsen K."/>
            <person name="Hafez N."/>
            <person name="Hagos B."/>
            <person name="Hall J."/>
            <person name="Henson C."/>
            <person name="Hollinger A."/>
            <person name="Honan T."/>
            <person name="Huard M.D."/>
            <person name="Hughes L."/>
            <person name="Hurhula B."/>
            <person name="Husby M.E."/>
            <person name="Kamat A."/>
            <person name="Kanga B."/>
            <person name="Kashin S."/>
            <person name="Khazanovich D."/>
            <person name="Kisner P."/>
            <person name="Lance K."/>
            <person name="Lara M."/>
            <person name="Lee W."/>
            <person name="Lennon N."/>
            <person name="Letendre F."/>
            <person name="LeVine R."/>
            <person name="Lipovsky A."/>
            <person name="Liu X."/>
            <person name="Liu J."/>
            <person name="Liu S."/>
            <person name="Lokyitsang T."/>
            <person name="Lokyitsang Y."/>
            <person name="Lubonja R."/>
            <person name="Lui A."/>
            <person name="MacDonald P."/>
            <person name="Magnisalis V."/>
            <person name="Maru K."/>
            <person name="Matthews C."/>
            <person name="McCusker W."/>
            <person name="McDonough S."/>
            <person name="Mehta T."/>
            <person name="Meldrim J."/>
            <person name="Meneus L."/>
            <person name="Mihai O."/>
            <person name="Mihalev A."/>
            <person name="Mihova T."/>
            <person name="Mittelman R."/>
            <person name="Mlenga V."/>
            <person name="Montmayeur A."/>
            <person name="Mulrain L."/>
            <person name="Navidi A."/>
            <person name="Naylor J."/>
            <person name="Negash T."/>
            <person name="Nguyen T."/>
            <person name="Nguyen N."/>
            <person name="Nicol R."/>
            <person name="Norbu C."/>
            <person name="Norbu N."/>
            <person name="Novod N."/>
            <person name="O'Neill B."/>
            <person name="Osman S."/>
            <person name="Markiewicz E."/>
            <person name="Oyono O.L."/>
            <person name="Patti C."/>
            <person name="Phunkhang P."/>
            <person name="Pierre F."/>
            <person name="Priest M."/>
            <person name="Raghuraman S."/>
            <person name="Rege F."/>
            <person name="Reyes R."/>
            <person name="Rise C."/>
            <person name="Rogov P."/>
            <person name="Ross K."/>
            <person name="Ryan E."/>
            <person name="Settipalli S."/>
            <person name="Shea T."/>
            <person name="Sherpa N."/>
            <person name="Shi L."/>
            <person name="Shih D."/>
            <person name="Sparrow T."/>
            <person name="Spaulding J."/>
            <person name="Stalker J."/>
            <person name="Stange-Thomann N."/>
            <person name="Stavropoulos S."/>
            <person name="Stone C."/>
            <person name="Strader C."/>
            <person name="Tesfaye S."/>
            <person name="Thomson T."/>
            <person name="Thoulutsang Y."/>
            <person name="Thoulutsang D."/>
            <person name="Topham K."/>
            <person name="Topping I."/>
            <person name="Tsamla T."/>
            <person name="Vassiliev H."/>
            <person name="Vo A."/>
            <person name="Wangchuk T."/>
            <person name="Wangdi T."/>
            <person name="Weiand M."/>
            <person name="Wilkinson J."/>
            <person name="Wilson A."/>
            <person name="Yadav S."/>
            <person name="Young G."/>
            <person name="Yu Q."/>
            <person name="Zembek L."/>
            <person name="Zhong D."/>
            <person name="Zimmer A."/>
            <person name="Zwirko Z."/>
            <person name="Jaffe D.B."/>
            <person name="Alvarez P."/>
            <person name="Brockman W."/>
            <person name="Butler J."/>
            <person name="Chin C."/>
            <person name="Gnerre S."/>
            <person name="MacCallum I."/>
            <person name="Graves J.A."/>
            <person name="Ponting C.P."/>
            <person name="Breen M."/>
            <person name="Samollow P.B."/>
            <person name="Lander E.S."/>
            <person name="Lindblad-Toh K."/>
        </authorList>
    </citation>
    <scope>NUCLEOTIDE SEQUENCE [LARGE SCALE GENOMIC DNA]</scope>
</reference>
<dbReference type="GO" id="GO:0048387">
    <property type="term" value="P:negative regulation of retinoic acid receptor signaling pathway"/>
    <property type="evidence" value="ECO:0007669"/>
    <property type="project" value="Ensembl"/>
</dbReference>
<keyword evidence="9" id="KW-0539">Nucleus</keyword>
<comment type="similarity">
    <text evidence="10">Belongs to the CNOT1 family.</text>
</comment>
<evidence type="ECO:0000259" key="19">
    <source>
        <dbReference type="Pfam" id="PF16418"/>
    </source>
</evidence>
<feature type="compositionally biased region" description="Polar residues" evidence="14">
    <location>
        <begin position="759"/>
        <end position="768"/>
    </location>
</feature>
<feature type="compositionally biased region" description="Low complexity" evidence="14">
    <location>
        <begin position="1330"/>
        <end position="1347"/>
    </location>
</feature>
<dbReference type="CTD" id="23019"/>
<dbReference type="Proteomes" id="UP000002280">
    <property type="component" value="Chromosome 1"/>
</dbReference>
<dbReference type="FunFam" id="1.25.40.790:FF:000001">
    <property type="entry name" value="Ccr4-not transcription complex subunit 1 isoform"/>
    <property type="match status" value="1"/>
</dbReference>
<dbReference type="GO" id="GO:0000122">
    <property type="term" value="P:negative regulation of transcription by RNA polymerase II"/>
    <property type="evidence" value="ECO:0007669"/>
    <property type="project" value="Ensembl"/>
</dbReference>
<dbReference type="GO" id="GO:0060090">
    <property type="term" value="F:molecular adaptor activity"/>
    <property type="evidence" value="ECO:0000318"/>
    <property type="project" value="GO_Central"/>
</dbReference>
<dbReference type="InterPro" id="IPR032193">
    <property type="entry name" value="CNOT1_TTP_bind"/>
</dbReference>
<name>F6TR11_MONDO</name>
<sequence length="2376" mass="266925">MNLDSLSLALSQISYLVDNLTKKNYRASQQEIQHIVNRHGPEADRHLLRCLFSHVDFSGDGKSSGKDFHQTQFLIQECASLITKPNFISTLSYAIDNPLHYQKSLKPSPHLFAQLSKVLKLSKVQEVIFGLALLNSSSSDLRGFAAQFVKQKLPDLLRSYIDADVSGNQEGGFQDIAIEVLHLLLSHLLFGQKGAFGVGQEQIDAFLKTLRRDFPQERCPVVLAPLLYSEKRDILMDRILPDSGGIAKTMMESSLADFMQEVGYGFCASVEECRNIIMQFGVREVTAAQVARVLGMMARTHSGLTDGIPLQAISAPGSGIWSDGKDKSDGTQAHTWNVEVLIDVLKELNPSLNFKEVTYELDHPGFQIRDSKGLQHVVYGIQRGLGLEVFPVDLIYRPWKHAEGQLSFIQHSLINPEIFCFADYPCHTVATDILKAPPEDDNREIATWKSLDLIESLLRLAEVGQYEQVKQLFSFPIKHCPDMLVLALLQINTSWHTLRHELISTLMPIFLGNHPNSAIILHYAWHGQGQSPSIRQLIMHAMAEWYMRGEQYDQAKLSRILDVAQDLKALSMLLNGTPFAFVIDLAALASRREYLKLDKWLTDKIREHGEPFIQACMTFLKRRCPSILGGLAPEKDQPKSAQLPPETLATMLACLQACAGSVSQELSETILTMVANCSNVMNKARQPPPGVMPKGRPPSASSLDAISPVQIDPLAGMASLSIGGSAAPHTQSMQGFPPNLGSAFSTPQSPAKAFPPLSTPNQTTAFSGIGGLSSQLPVGGLGTGSLTGIGTAALGLPAVNNDPFVQRKLGTSGLNQPTFQQSKMKPPDVSQVWPEANQHFSKEIDDEANSYFQRIYNHPPHPTMSVDEVLEMLQRFKDSNIKREREVFNCMLRNLFEEYRFFPQYPDKELHITACLFGGIIEKGLVTYMALGLALRYVLEALRKPYESKMYFFGIAALDRFKNRLKDYPQYCQHLASISHFMRFPHHLQEYIEYGQQSRDPPVKMQGSITTPGSIALAQAQAQAQVPAKAPLAGQVSTIVTTSTTTTVAKTITITRPTGVSFKKDVPPSINTTNIDTLLVATDQTERIVEPPENVQEKIAFIFNNLSQSNMTQKVEELKETVKEEFMPWVSQYLVMKRVSIEPNFHSLYSNFLDTLKNPEFNKMVLNETYRNIKVLLTSDKAAANFSDRSLLKNLGHWLGMITLAKNKPILHTDLDVKSLLLEAYVKGQQELLYVVPFVAKVLESSVRSVVFRPPNPWTMAIMNVLAELHQEHDLKLNLKFEIEVLCKNLSLDINELKPGSLLKDKDRLKNLEEQLSAPKKDIKQPEALPPITTTTTSTTPATSTTCTATVPPQPQYSYHDINVYSLGGLAPHITLNPTIPLFQAHPQLKQCVRQAIERAVQELVHPVVDRSIKIAMTTCEQIVRKDFALDSEESRMRIAAHHMMRNLTAGMAMITCREPLLMSIATNLKNSFATALRAASPQQREMMEQAAAQLAQDNCELACCFIQKTAVEKAGPEMDKRLATEFELRKHARQEGRRYCDPVVLTYQAERMPEQIRLKVGGVDPKQLAVYEEFARNVPGFLPTNDLTQPTGFLAQPMKQAWATDDVAQIYEKCITELEQHLHAIPPALAMNPQSQALRSLLDAVVMSRNSRDAIAALGLLQKAVEGLLDATSGADADLLLRYRECHLLVLKALQDGRAYGSPWCNKQITRCLIECRDEYKYNVEAVELLIRNHLVNMQQYDLHLAQSMENGLNYMAVAFAMQLVKILLVDERSVAHVTEADLFHTIETLMRINAHSRGNAPEGLPQLMEVVRSNYEAMIDRAHGGPNFMMHSGISQASEYDDPPGLREKAEYLLREWVNLYHSAAAGRDSTKAFSAFVGQMHQQGILKTDDLITRFFRLCTEMCVEISYRAQAEQQHNPAANPTMIRAKCYHNLDAFVRLIALLVKHSGEATNTVTKINLLNKVLGIVVGVLLQDHDVRQNEFQQLPYHRIFIMLLLELNAPEHVLETINFQTLTAFCNTFHILRPTKAPGFVYAWLELISHRIFIARMLAHTPQQKGWPMYAQLLIDLFKYLAPFLRNVELSKPMQILYKGTLRVLLVLLHDFPEFLCDYHYGFCDVIPPNCIQLRNLILSAFPRNMRLPDPFTPNLKVDMLSEINIAPRILTNFTGVMPPQFKKDLDSYLKTRSPVTFLSDLRSNLQVSNEPGNRYNIQLINALVLYVGTQAIAHIHNKGSTPSMSTITHSAHMDIFQNLAVDLDTEGRYLFLNAIANQLRYPNSHTHYFSCTMLYLFAEANTEAIQEQITRVLLERLIVNRPHPWGLLITFIELIKNPAFKFWNHEFVHCAPEIEKLFQSVAQCCMGQKQAQQVMEGTGAS</sequence>
<keyword evidence="4" id="KW-0678">Repressor</keyword>
<keyword evidence="5" id="KW-0810">Translation regulation</keyword>
<accession>F6TR11</accession>
<dbReference type="GeneTree" id="ENSGT00390000014869"/>
<evidence type="ECO:0000256" key="7">
    <source>
        <dbReference type="ARBA" id="ARBA00023158"/>
    </source>
</evidence>
<protein>
    <recommendedName>
        <fullName evidence="12">CCR4-NOT transcription complex subunit 1</fullName>
    </recommendedName>
    <alternativeName>
        <fullName evidence="11">CCR4-associated factor 1</fullName>
    </alternativeName>
</protein>
<dbReference type="GO" id="GO:0030331">
    <property type="term" value="F:nuclear estrogen receptor binding"/>
    <property type="evidence" value="ECO:0007669"/>
    <property type="project" value="Ensembl"/>
</dbReference>
<keyword evidence="7" id="KW-0943">RNA-mediated gene silencing</keyword>
<feature type="domain" description="CCR4-NOT transcription complex subunit 1 TTP binding" evidence="18">
    <location>
        <begin position="816"/>
        <end position="1002"/>
    </location>
</feature>
<dbReference type="Bgee" id="ENSMODG00000014199">
    <property type="expression patterns" value="Expressed in adult mammalian kidney and 17 other cell types or tissues"/>
</dbReference>
<reference evidence="22" key="2">
    <citation type="submission" date="2025-08" db="UniProtKB">
        <authorList>
            <consortium name="Ensembl"/>
        </authorList>
    </citation>
    <scope>IDENTIFICATION</scope>
</reference>
<feature type="region of interest" description="Disordered" evidence="14">
    <location>
        <begin position="1316"/>
        <end position="1347"/>
    </location>
</feature>
<evidence type="ECO:0000259" key="16">
    <source>
        <dbReference type="Pfam" id="PF12842"/>
    </source>
</evidence>
<evidence type="ECO:0000259" key="17">
    <source>
        <dbReference type="Pfam" id="PF16415"/>
    </source>
</evidence>
<evidence type="ECO:0000259" key="18">
    <source>
        <dbReference type="Pfam" id="PF16417"/>
    </source>
</evidence>
<dbReference type="FunFam" id="1.25.40.840:FF:000001">
    <property type="entry name" value="Ccr4-not transcription complex subunit 1 isoform"/>
    <property type="match status" value="1"/>
</dbReference>
<dbReference type="Gene3D" id="1.25.40.790">
    <property type="match status" value="1"/>
</dbReference>
<evidence type="ECO:0000256" key="2">
    <source>
        <dbReference type="ARBA" id="ARBA00004496"/>
    </source>
</evidence>
<dbReference type="eggNOG" id="KOG1831">
    <property type="taxonomic scope" value="Eukaryota"/>
</dbReference>
<evidence type="ECO:0000259" key="15">
    <source>
        <dbReference type="Pfam" id="PF04054"/>
    </source>
</evidence>
<dbReference type="OMA" id="IDEYHCY"/>
<dbReference type="GO" id="GO:2000036">
    <property type="term" value="P:regulation of stem cell population maintenance"/>
    <property type="evidence" value="ECO:0007669"/>
    <property type="project" value="Ensembl"/>
</dbReference>
<evidence type="ECO:0000256" key="11">
    <source>
        <dbReference type="ARBA" id="ARBA00032531"/>
    </source>
</evidence>
<organism evidence="22 23">
    <name type="scientific">Monodelphis domestica</name>
    <name type="common">Gray short-tailed opossum</name>
    <dbReference type="NCBI Taxonomy" id="13616"/>
    <lineage>
        <taxon>Eukaryota</taxon>
        <taxon>Metazoa</taxon>
        <taxon>Chordata</taxon>
        <taxon>Craniata</taxon>
        <taxon>Vertebrata</taxon>
        <taxon>Euteleostomi</taxon>
        <taxon>Mammalia</taxon>
        <taxon>Metatheria</taxon>
        <taxon>Didelphimorphia</taxon>
        <taxon>Didelphidae</taxon>
        <taxon>Monodelphis</taxon>
    </lineage>
</organism>
<dbReference type="InterPro" id="IPR032191">
    <property type="entry name" value="CNOT1_CAF1_bind"/>
</dbReference>
<dbReference type="HOGENOM" id="CLU_000286_3_0_1"/>
<dbReference type="STRING" id="13616.ENSMODP00000017750"/>
<dbReference type="Pfam" id="PF12842">
    <property type="entry name" value="DUF3819"/>
    <property type="match status" value="1"/>
</dbReference>
<dbReference type="InterPro" id="IPR055104">
    <property type="entry name" value="CNOT1_1st"/>
</dbReference>
<evidence type="ECO:0000256" key="13">
    <source>
        <dbReference type="ARBA" id="ARBA00093540"/>
    </source>
</evidence>
<dbReference type="Pfam" id="PF23590">
    <property type="entry name" value="NOT1_connector"/>
    <property type="match status" value="1"/>
</dbReference>
<dbReference type="FunFam" id="1.25.40.800:FF:000001">
    <property type="entry name" value="CCR4-NOT transcription complex subunit 1"/>
    <property type="match status" value="1"/>
</dbReference>
<keyword evidence="6" id="KW-0805">Transcription regulation</keyword>
<dbReference type="InterPro" id="IPR007196">
    <property type="entry name" value="CCR4-Not_Not1_C"/>
</dbReference>
<dbReference type="GeneID" id="100011840"/>
<dbReference type="Gene3D" id="1.25.40.800">
    <property type="match status" value="1"/>
</dbReference>
<dbReference type="FunFam" id="1.25.40.180:FF:000005">
    <property type="entry name" value="Ccr4-not transcription complex subunit 1 isoform"/>
    <property type="match status" value="1"/>
</dbReference>
<feature type="compositionally biased region" description="Basic and acidic residues" evidence="14">
    <location>
        <begin position="1316"/>
        <end position="1325"/>
    </location>
</feature>
<comment type="subunit">
    <text evidence="13">Component of the CCR4-NOT complex; distinct complexes seem to exist that differ in the participation of probably mutually exclusive catalytic subunits. In the complex, interacts directly with CNOT6, CNOT6L, CNOT7 or CNOT8. Interacts in a ligand-dependent fashion with ESR1 and RXRA. Interacts with NANOS2, TOB1 and ZFP36. Interacts with TNRC6A, TNRC6B or TNRC6C; the interactions are direct. Interacts with YTHDF2; the interaction is direct and promotes recruitment of the CCR4-NOT complex to N6-methyladenosine (m6A)-containing mRNAs, leading to their deadenylation and subsequent degradation. Interacts with EIF4ENIF1/4E-T. Interacts in an RNA-independent manner with BICC1 (via KH domains). Interacts with TEX13A; the interaction may inhibit CNOT1 binding to mRNA and subsequently CNOT1-mediated mRNA degradation.</text>
</comment>
<dbReference type="GO" id="GO:0000932">
    <property type="term" value="C:P-body"/>
    <property type="evidence" value="ECO:0000318"/>
    <property type="project" value="GO_Central"/>
</dbReference>
<dbReference type="GO" id="GO:0010606">
    <property type="term" value="P:positive regulation of cytoplasmic mRNA processing body assembly"/>
    <property type="evidence" value="ECO:0007669"/>
    <property type="project" value="Ensembl"/>
</dbReference>
<proteinExistence type="inferred from homology"/>
<dbReference type="CDD" id="cd20710">
    <property type="entry name" value="NOT1_connector"/>
    <property type="match status" value="1"/>
</dbReference>
<dbReference type="Pfam" id="PF22940">
    <property type="entry name" value="CNOT1_1st"/>
    <property type="match status" value="1"/>
</dbReference>
<dbReference type="OrthoDB" id="1933107at2759"/>
<dbReference type="Pfam" id="PF16415">
    <property type="entry name" value="CNOT1_CAF1_bind"/>
    <property type="match status" value="1"/>
</dbReference>
<evidence type="ECO:0000256" key="9">
    <source>
        <dbReference type="ARBA" id="ARBA00023242"/>
    </source>
</evidence>
<dbReference type="GO" id="GO:0017148">
    <property type="term" value="P:negative regulation of translation"/>
    <property type="evidence" value="ECO:0007669"/>
    <property type="project" value="Ensembl"/>
</dbReference>
<feature type="region of interest" description="Disordered" evidence="14">
    <location>
        <begin position="725"/>
        <end position="768"/>
    </location>
</feature>
<dbReference type="InParanoid" id="F6TR11"/>
<keyword evidence="8" id="KW-0804">Transcription</keyword>
<evidence type="ECO:0000259" key="20">
    <source>
        <dbReference type="Pfam" id="PF22940"/>
    </source>
</evidence>
<dbReference type="GO" id="GO:0070016">
    <property type="term" value="F:armadillo repeat domain binding"/>
    <property type="evidence" value="ECO:0007669"/>
    <property type="project" value="Ensembl"/>
</dbReference>
<feature type="domain" description="CCR4-NOT transcription complex subunit 1 HEAT repeat" evidence="19">
    <location>
        <begin position="500"/>
        <end position="656"/>
    </location>
</feature>
<keyword evidence="23" id="KW-1185">Reference proteome</keyword>
<dbReference type="GO" id="GO:0030015">
    <property type="term" value="C:CCR4-NOT core complex"/>
    <property type="evidence" value="ECO:0000318"/>
    <property type="project" value="GO_Central"/>
</dbReference>
<evidence type="ECO:0000256" key="8">
    <source>
        <dbReference type="ARBA" id="ARBA00023163"/>
    </source>
</evidence>
<evidence type="ECO:0000256" key="12">
    <source>
        <dbReference type="ARBA" id="ARBA00071432"/>
    </source>
</evidence>
<dbReference type="GO" id="GO:1900153">
    <property type="term" value="P:positive regulation of nuclear-transcribed mRNA catabolic process, deadenylation-dependent decay"/>
    <property type="evidence" value="ECO:0007669"/>
    <property type="project" value="Ensembl"/>
</dbReference>
<reference evidence="22" key="3">
    <citation type="submission" date="2025-09" db="UniProtKB">
        <authorList>
            <consortium name="Ensembl"/>
        </authorList>
    </citation>
    <scope>IDENTIFICATION</scope>
</reference>
<keyword evidence="3" id="KW-0963">Cytoplasm</keyword>
<dbReference type="InterPro" id="IPR024557">
    <property type="entry name" value="CNOT1_dom_4"/>
</dbReference>
<dbReference type="InterPro" id="IPR032194">
    <property type="entry name" value="CNOT1_HEAT"/>
</dbReference>
<dbReference type="Pfam" id="PF16418">
    <property type="entry name" value="CNOT1_HEAT"/>
    <property type="match status" value="1"/>
</dbReference>
<dbReference type="GO" id="GO:0042974">
    <property type="term" value="F:nuclear retinoic acid receptor binding"/>
    <property type="evidence" value="ECO:0007669"/>
    <property type="project" value="Ensembl"/>
</dbReference>
<dbReference type="PANTHER" id="PTHR13162">
    <property type="entry name" value="CCR4-NOT TRANSCRIPTION COMPLEX"/>
    <property type="match status" value="1"/>
</dbReference>
<dbReference type="GO" id="GO:0000288">
    <property type="term" value="P:nuclear-transcribed mRNA catabolic process, deadenylation-dependent decay"/>
    <property type="evidence" value="ECO:0000318"/>
    <property type="project" value="GO_Central"/>
</dbReference>
<evidence type="ECO:0000256" key="1">
    <source>
        <dbReference type="ARBA" id="ARBA00004123"/>
    </source>
</evidence>
<feature type="domain" description="CCR4-Not complex component Not1 C-terminal" evidence="15">
    <location>
        <begin position="1998"/>
        <end position="2357"/>
    </location>
</feature>
<feature type="domain" description="CCR4-NOT transcription complex subunit 1" evidence="16">
    <location>
        <begin position="1387"/>
        <end position="1534"/>
    </location>
</feature>
<gene>
    <name evidence="22" type="primary">CNOT1</name>
</gene>
<evidence type="ECO:0000256" key="6">
    <source>
        <dbReference type="ARBA" id="ARBA00023015"/>
    </source>
</evidence>
<feature type="domain" description="CCR4-NOT transcription complex subunit 1 CAF1-binding" evidence="17">
    <location>
        <begin position="1088"/>
        <end position="1311"/>
    </location>
</feature>
<dbReference type="GO" id="GO:0004535">
    <property type="term" value="F:poly(A)-specific ribonuclease activity"/>
    <property type="evidence" value="ECO:0007669"/>
    <property type="project" value="Ensembl"/>
</dbReference>
<dbReference type="PANTHER" id="PTHR13162:SF8">
    <property type="entry name" value="CCR4-NOT TRANSCRIPTION COMPLEX SUBUNIT 1"/>
    <property type="match status" value="1"/>
</dbReference>
<dbReference type="GO" id="GO:0033147">
    <property type="term" value="P:negative regulation of intracellular estrogen receptor signaling pathway"/>
    <property type="evidence" value="ECO:0007669"/>
    <property type="project" value="Ensembl"/>
</dbReference>
<evidence type="ECO:0000256" key="10">
    <source>
        <dbReference type="ARBA" id="ARBA00025717"/>
    </source>
</evidence>
<dbReference type="GO" id="GO:0060213">
    <property type="term" value="P:positive regulation of nuclear-transcribed mRNA poly(A) tail shortening"/>
    <property type="evidence" value="ECO:0007669"/>
    <property type="project" value="Ensembl"/>
</dbReference>
<dbReference type="GO" id="GO:0005634">
    <property type="term" value="C:nucleus"/>
    <property type="evidence" value="ECO:0007669"/>
    <property type="project" value="UniProtKB-SubCell"/>
</dbReference>
<dbReference type="Pfam" id="PF16417">
    <property type="entry name" value="CNOT1_TTP_bind"/>
    <property type="match status" value="1"/>
</dbReference>
<dbReference type="GO" id="GO:0001829">
    <property type="term" value="P:trophectodermal cell differentiation"/>
    <property type="evidence" value="ECO:0007669"/>
    <property type="project" value="Ensembl"/>
</dbReference>
<dbReference type="Pfam" id="PF04054">
    <property type="entry name" value="Not1"/>
    <property type="match status" value="1"/>
</dbReference>
<evidence type="ECO:0000313" key="23">
    <source>
        <dbReference type="Proteomes" id="UP000002280"/>
    </source>
</evidence>
<evidence type="ECO:0000259" key="21">
    <source>
        <dbReference type="Pfam" id="PF23590"/>
    </source>
</evidence>
<evidence type="ECO:0000256" key="14">
    <source>
        <dbReference type="SAM" id="MobiDB-lite"/>
    </source>
</evidence>
<feature type="domain" description="CCR4-NOT transcription complex subunit 1-like NOT1 connector" evidence="21">
    <location>
        <begin position="1610"/>
        <end position="1814"/>
    </location>
</feature>
<dbReference type="Gene3D" id="1.25.40.840">
    <property type="entry name" value="CCR4-NOT transcription complex subunit 1 TTP binding domain"/>
    <property type="match status" value="1"/>
</dbReference>
<evidence type="ECO:0000256" key="5">
    <source>
        <dbReference type="ARBA" id="ARBA00022845"/>
    </source>
</evidence>
<dbReference type="InterPro" id="IPR038535">
    <property type="entry name" value="CNOT1_TTP_bind_sf"/>
</dbReference>
<feature type="domain" description="CCR4-NOT transcription complex subunit 1 N-terminal" evidence="20">
    <location>
        <begin position="30"/>
        <end position="227"/>
    </location>
</feature>
<dbReference type="GO" id="GO:0035195">
    <property type="term" value="P:miRNA-mediated post-transcriptional gene silencing"/>
    <property type="evidence" value="ECO:0007669"/>
    <property type="project" value="Ensembl"/>
</dbReference>
<dbReference type="Gene3D" id="1.25.40.180">
    <property type="match status" value="1"/>
</dbReference>
<evidence type="ECO:0000256" key="4">
    <source>
        <dbReference type="ARBA" id="ARBA00022491"/>
    </source>
</evidence>
<dbReference type="KEGG" id="mdo:100011840"/>
<dbReference type="Ensembl" id="ENSMODT00000018078.3">
    <property type="protein sequence ID" value="ENSMODP00000017750.4"/>
    <property type="gene ID" value="ENSMODG00000014199.4"/>
</dbReference>
<dbReference type="FunCoup" id="F6TR11">
    <property type="interactions" value="2261"/>
</dbReference>